<dbReference type="InterPro" id="IPR011991">
    <property type="entry name" value="ArsR-like_HTH"/>
</dbReference>
<dbReference type="InterPro" id="IPR036388">
    <property type="entry name" value="WH-like_DNA-bd_sf"/>
</dbReference>
<sequence length="140" mass="16340">MKNYNKKTDTELKNKLSELTEIGIIPETEEDRLKKLKELKDMICNFINERSVLEYEKVFKALGSKTRLAILQLIMSGVRCSCEIEFLLELSQSTVSHHLKILSESRIIRLEKSGKWVFAFPVVNQEFSKDLFIELLNIIF</sequence>
<dbReference type="PROSITE" id="PS50987">
    <property type="entry name" value="HTH_ARSR_2"/>
    <property type="match status" value="1"/>
</dbReference>
<dbReference type="AlphaFoldDB" id="A0A9Y1FLR8"/>
<dbReference type="Pfam" id="PF01022">
    <property type="entry name" value="HTH_5"/>
    <property type="match status" value="1"/>
</dbReference>
<dbReference type="PANTHER" id="PTHR33154">
    <property type="entry name" value="TRANSCRIPTIONAL REGULATOR, ARSR FAMILY"/>
    <property type="match status" value="1"/>
</dbReference>
<keyword evidence="3" id="KW-0804">Transcription</keyword>
<evidence type="ECO:0000259" key="4">
    <source>
        <dbReference type="PROSITE" id="PS50987"/>
    </source>
</evidence>
<dbReference type="SUPFAM" id="SSF46785">
    <property type="entry name" value="Winged helix' DNA-binding domain"/>
    <property type="match status" value="1"/>
</dbReference>
<dbReference type="GO" id="GO:0003677">
    <property type="term" value="F:DNA binding"/>
    <property type="evidence" value="ECO:0007669"/>
    <property type="project" value="UniProtKB-KW"/>
</dbReference>
<evidence type="ECO:0000256" key="3">
    <source>
        <dbReference type="ARBA" id="ARBA00023163"/>
    </source>
</evidence>
<dbReference type="EMBL" id="CP084166">
    <property type="protein sequence ID" value="UJG41114.1"/>
    <property type="molecule type" value="Genomic_DNA"/>
</dbReference>
<keyword evidence="1" id="KW-0805">Transcription regulation</keyword>
<dbReference type="PANTHER" id="PTHR33154:SF33">
    <property type="entry name" value="TRANSCRIPTIONAL REPRESSOR SDPR"/>
    <property type="match status" value="1"/>
</dbReference>
<evidence type="ECO:0000256" key="1">
    <source>
        <dbReference type="ARBA" id="ARBA00023015"/>
    </source>
</evidence>
<gene>
    <name evidence="5" type="ORF">K9W45_01315</name>
</gene>
<dbReference type="GO" id="GO:0003700">
    <property type="term" value="F:DNA-binding transcription factor activity"/>
    <property type="evidence" value="ECO:0007669"/>
    <property type="project" value="InterPro"/>
</dbReference>
<evidence type="ECO:0000313" key="5">
    <source>
        <dbReference type="EMBL" id="UJG41114.1"/>
    </source>
</evidence>
<dbReference type="InterPro" id="IPR036390">
    <property type="entry name" value="WH_DNA-bd_sf"/>
</dbReference>
<protein>
    <submittedName>
        <fullName evidence="5">Metalloregulator ArsR/SmtB family transcription factor</fullName>
    </submittedName>
</protein>
<dbReference type="CDD" id="cd00090">
    <property type="entry name" value="HTH_ARSR"/>
    <property type="match status" value="1"/>
</dbReference>
<feature type="domain" description="HTH arsR-type" evidence="4">
    <location>
        <begin position="47"/>
        <end position="140"/>
    </location>
</feature>
<keyword evidence="2" id="KW-0238">DNA-binding</keyword>
<dbReference type="InterPro" id="IPR051081">
    <property type="entry name" value="HTH_MetalResp_TranReg"/>
</dbReference>
<evidence type="ECO:0000256" key="2">
    <source>
        <dbReference type="ARBA" id="ARBA00023125"/>
    </source>
</evidence>
<dbReference type="Gene3D" id="1.10.10.10">
    <property type="entry name" value="Winged helix-like DNA-binding domain superfamily/Winged helix DNA-binding domain"/>
    <property type="match status" value="1"/>
</dbReference>
<accession>A0A9Y1FLR8</accession>
<reference evidence="5" key="1">
    <citation type="journal article" date="2022" name="Nat. Microbiol.">
        <title>Unique mobile elements and scalable gene flow at the prokaryote-eukaryote boundary revealed by circularized Asgard archaea genomes.</title>
        <authorList>
            <person name="Wu F."/>
            <person name="Speth D.R."/>
            <person name="Philosof A."/>
            <person name="Cremiere A."/>
            <person name="Narayanan A."/>
            <person name="Barco R.A."/>
            <person name="Connon S.A."/>
            <person name="Amend J.P."/>
            <person name="Antoshechkin I.A."/>
            <person name="Orphan V.J."/>
        </authorList>
    </citation>
    <scope>NUCLEOTIDE SEQUENCE</scope>
    <source>
        <strain evidence="5">PM71</strain>
    </source>
</reference>
<dbReference type="InterPro" id="IPR001845">
    <property type="entry name" value="HTH_ArsR_DNA-bd_dom"/>
</dbReference>
<dbReference type="PRINTS" id="PR00778">
    <property type="entry name" value="HTHARSR"/>
</dbReference>
<name>A0A9Y1FLR8_9ARCH</name>
<dbReference type="Proteomes" id="UP001201020">
    <property type="component" value="Chromosome"/>
</dbReference>
<proteinExistence type="predicted"/>
<dbReference type="NCBIfam" id="NF033788">
    <property type="entry name" value="HTH_metalloreg"/>
    <property type="match status" value="1"/>
</dbReference>
<organism evidence="5">
    <name type="scientific">Candidatus Heimdallarchaeum aukensis</name>
    <dbReference type="NCBI Taxonomy" id="2876573"/>
    <lineage>
        <taxon>Archaea</taxon>
        <taxon>Promethearchaeati</taxon>
        <taxon>Candidatus Heimdallarchaeota</taxon>
        <taxon>Candidatus Heimdallarchaeia (ex Rinke et al. 2021) (nom. nud.)</taxon>
        <taxon>Candidatus Heimdallarchaeales</taxon>
        <taxon>Candidatus Heimdallarchaeaceae</taxon>
        <taxon>Candidatus Heimdallarchaeum</taxon>
    </lineage>
</organism>
<dbReference type="SMART" id="SM00418">
    <property type="entry name" value="HTH_ARSR"/>
    <property type="match status" value="1"/>
</dbReference>